<gene>
    <name evidence="1" type="ORF">SDC9_151225</name>
</gene>
<dbReference type="EMBL" id="VSSQ01049915">
    <property type="protein sequence ID" value="MPN03989.1"/>
    <property type="molecule type" value="Genomic_DNA"/>
</dbReference>
<proteinExistence type="predicted"/>
<evidence type="ECO:0000313" key="1">
    <source>
        <dbReference type="EMBL" id="MPN03989.1"/>
    </source>
</evidence>
<name>A0A645ES28_9ZZZZ</name>
<reference evidence="1" key="1">
    <citation type="submission" date="2019-08" db="EMBL/GenBank/DDBJ databases">
        <authorList>
            <person name="Kucharzyk K."/>
            <person name="Murdoch R.W."/>
            <person name="Higgins S."/>
            <person name="Loffler F."/>
        </authorList>
    </citation>
    <scope>NUCLEOTIDE SEQUENCE</scope>
</reference>
<sequence>MYNLYANVLGFKKFSLHLNDADNFNVRRLIVRNKNKTS</sequence>
<organism evidence="1">
    <name type="scientific">bioreactor metagenome</name>
    <dbReference type="NCBI Taxonomy" id="1076179"/>
    <lineage>
        <taxon>unclassified sequences</taxon>
        <taxon>metagenomes</taxon>
        <taxon>ecological metagenomes</taxon>
    </lineage>
</organism>
<dbReference type="AlphaFoldDB" id="A0A645ES28"/>
<accession>A0A645ES28</accession>
<protein>
    <submittedName>
        <fullName evidence="1">Uncharacterized protein</fullName>
    </submittedName>
</protein>
<comment type="caution">
    <text evidence="1">The sequence shown here is derived from an EMBL/GenBank/DDBJ whole genome shotgun (WGS) entry which is preliminary data.</text>
</comment>